<dbReference type="InterPro" id="IPR024501">
    <property type="entry name" value="DUF3141"/>
</dbReference>
<evidence type="ECO:0000313" key="2">
    <source>
        <dbReference type="Proteomes" id="UP001180825"/>
    </source>
</evidence>
<dbReference type="Pfam" id="PF11339">
    <property type="entry name" value="DUF3141"/>
    <property type="match status" value="1"/>
</dbReference>
<dbReference type="EMBL" id="JAVDXV010000001">
    <property type="protein sequence ID" value="MDR7331264.1"/>
    <property type="molecule type" value="Genomic_DNA"/>
</dbReference>
<dbReference type="PANTHER" id="PTHR36837:SF2">
    <property type="entry name" value="POLY(3-HYDROXYALKANOATE) POLYMERASE SUBUNIT PHAC"/>
    <property type="match status" value="1"/>
</dbReference>
<dbReference type="InterPro" id="IPR029058">
    <property type="entry name" value="AB_hydrolase_fold"/>
</dbReference>
<dbReference type="Gene3D" id="3.40.50.1820">
    <property type="entry name" value="alpha/beta hydrolase"/>
    <property type="match status" value="1"/>
</dbReference>
<dbReference type="RefSeq" id="WP_310324168.1">
    <property type="nucleotide sequence ID" value="NZ_JAVDXV010000001.1"/>
</dbReference>
<dbReference type="PANTHER" id="PTHR36837">
    <property type="entry name" value="POLY(3-HYDROXYALKANOATE) POLYMERASE SUBUNIT PHAC"/>
    <property type="match status" value="1"/>
</dbReference>
<evidence type="ECO:0000313" key="1">
    <source>
        <dbReference type="EMBL" id="MDR7331264.1"/>
    </source>
</evidence>
<keyword evidence="2" id="KW-1185">Reference proteome</keyword>
<gene>
    <name evidence="1" type="ORF">J2X21_000376</name>
</gene>
<dbReference type="SUPFAM" id="SSF53474">
    <property type="entry name" value="alpha/beta-Hydrolases"/>
    <property type="match status" value="1"/>
</dbReference>
<dbReference type="InterPro" id="IPR051321">
    <property type="entry name" value="PHA/PHB_synthase"/>
</dbReference>
<protein>
    <submittedName>
        <fullName evidence="1">Poly(3-hydroxyalkanoate) synthetase</fullName>
    </submittedName>
</protein>
<sequence>MSRNPPACEHTVPFFWPWAAAMSLGGQALQLMKRNANFMVEADHIDHPPQPEWATPNTVRLDLKTMRLRDFGATGSGTPVLVDAPYAGHSSTIADYAPGQSLVQTLRAHGLPHVLATDWKTATPRMRWFDIDTYLSDLNVAVDDLGGQVHLVGLCQGGWLSTTFAARFPGKVKSLVLAGSPIDTNAGHGPIRKLAHEMPLPEYEAMVDAGHGLMPGAFMLAGWKNTHPAEQFYGKYVDLYEHITDRNYLERTETFERWYENPVDLPGARYVQAIDQLFKRNLLAGGGFVALGRAGSSIRA</sequence>
<reference evidence="1 2" key="1">
    <citation type="submission" date="2023-07" db="EMBL/GenBank/DDBJ databases">
        <title>Sorghum-associated microbial communities from plants grown in Nebraska, USA.</title>
        <authorList>
            <person name="Schachtman D."/>
        </authorList>
    </citation>
    <scope>NUCLEOTIDE SEQUENCE [LARGE SCALE GENOMIC DNA]</scope>
    <source>
        <strain evidence="1 2">BE316</strain>
    </source>
</reference>
<organism evidence="1 2">
    <name type="scientific">Roseateles asaccharophilus</name>
    <dbReference type="NCBI Taxonomy" id="582607"/>
    <lineage>
        <taxon>Bacteria</taxon>
        <taxon>Pseudomonadati</taxon>
        <taxon>Pseudomonadota</taxon>
        <taxon>Betaproteobacteria</taxon>
        <taxon>Burkholderiales</taxon>
        <taxon>Sphaerotilaceae</taxon>
        <taxon>Roseateles</taxon>
    </lineage>
</organism>
<dbReference type="Proteomes" id="UP001180825">
    <property type="component" value="Unassembled WGS sequence"/>
</dbReference>
<accession>A0ABU2A242</accession>
<name>A0ABU2A242_9BURK</name>
<comment type="caution">
    <text evidence="1">The sequence shown here is derived from an EMBL/GenBank/DDBJ whole genome shotgun (WGS) entry which is preliminary data.</text>
</comment>
<proteinExistence type="predicted"/>